<dbReference type="AlphaFoldDB" id="A0A223NS72"/>
<accession>A0A223NS72</accession>
<dbReference type="EMBL" id="CP022743">
    <property type="protein sequence ID" value="ASU32351.1"/>
    <property type="molecule type" value="Genomic_DNA"/>
</dbReference>
<evidence type="ECO:0000313" key="2">
    <source>
        <dbReference type="Proteomes" id="UP000215002"/>
    </source>
</evidence>
<sequence length="49" mass="5581">MVAIFLFYVFNIVPGVLSAGMQRYKIYLLNGNDFMMSRLEKTGGLKVSF</sequence>
<keyword evidence="2" id="KW-1185">Reference proteome</keyword>
<dbReference type="Proteomes" id="UP000215002">
    <property type="component" value="Chromosome"/>
</dbReference>
<evidence type="ECO:0000313" key="1">
    <source>
        <dbReference type="EMBL" id="ASU32351.1"/>
    </source>
</evidence>
<reference evidence="1 2" key="1">
    <citation type="submission" date="2017-08" db="EMBL/GenBank/DDBJ databases">
        <title>Complete genome sequence of Mucilaginibacter sp. strain BJC16-A31.</title>
        <authorList>
            <consortium name="Henan University of Science and Technology"/>
            <person name="You X."/>
        </authorList>
    </citation>
    <scope>NUCLEOTIDE SEQUENCE [LARGE SCALE GENOMIC DNA]</scope>
    <source>
        <strain evidence="1 2">BJC16-A31</strain>
    </source>
</reference>
<gene>
    <name evidence="1" type="ORF">MuYL_0448</name>
</gene>
<protein>
    <submittedName>
        <fullName evidence="1">Uncharacterized protein</fullName>
    </submittedName>
</protein>
<proteinExistence type="predicted"/>
<organism evidence="1 2">
    <name type="scientific">Mucilaginibacter xinganensis</name>
    <dbReference type="NCBI Taxonomy" id="1234841"/>
    <lineage>
        <taxon>Bacteria</taxon>
        <taxon>Pseudomonadati</taxon>
        <taxon>Bacteroidota</taxon>
        <taxon>Sphingobacteriia</taxon>
        <taxon>Sphingobacteriales</taxon>
        <taxon>Sphingobacteriaceae</taxon>
        <taxon>Mucilaginibacter</taxon>
    </lineage>
</organism>
<name>A0A223NS72_9SPHI</name>
<dbReference type="KEGG" id="muc:MuYL_0448"/>